<evidence type="ECO:0000256" key="1">
    <source>
        <dbReference type="SAM" id="SignalP"/>
    </source>
</evidence>
<evidence type="ECO:0000313" key="3">
    <source>
        <dbReference type="Proteomes" id="UP000704611"/>
    </source>
</evidence>
<feature type="chain" id="PRO_5045167990" evidence="1">
    <location>
        <begin position="23"/>
        <end position="429"/>
    </location>
</feature>
<comment type="caution">
    <text evidence="2">The sequence shown here is derived from an EMBL/GenBank/DDBJ whole genome shotgun (WGS) entry which is preliminary data.</text>
</comment>
<dbReference type="EMBL" id="JAHRID010000011">
    <property type="protein sequence ID" value="MBV2131063.1"/>
    <property type="molecule type" value="Genomic_DNA"/>
</dbReference>
<keyword evidence="1" id="KW-0732">Signal</keyword>
<reference evidence="2 3" key="1">
    <citation type="submission" date="2021-06" db="EMBL/GenBank/DDBJ databases">
        <title>Rheinheimera indica sp. nov., isolated from deep-sea sediment.</title>
        <authorList>
            <person name="Wang Z."/>
            <person name="Zhang X.-Y."/>
        </authorList>
    </citation>
    <scope>NUCLEOTIDE SEQUENCE [LARGE SCALE GENOMIC DNA]</scope>
    <source>
        <strain evidence="2 3">SM2107</strain>
    </source>
</reference>
<feature type="signal peptide" evidence="1">
    <location>
        <begin position="1"/>
        <end position="22"/>
    </location>
</feature>
<name>A0ABS6MQJ6_9GAMM</name>
<proteinExistence type="predicted"/>
<evidence type="ECO:0000313" key="2">
    <source>
        <dbReference type="EMBL" id="MBV2131063.1"/>
    </source>
</evidence>
<keyword evidence="3" id="KW-1185">Reference proteome</keyword>
<accession>A0ABS6MQJ6</accession>
<protein>
    <submittedName>
        <fullName evidence="2">Uncharacterized protein</fullName>
    </submittedName>
</protein>
<dbReference type="RefSeq" id="WP_217671377.1">
    <property type="nucleotide sequence ID" value="NZ_JAHRID010000011.1"/>
</dbReference>
<dbReference type="Proteomes" id="UP000704611">
    <property type="component" value="Unassembled WGS sequence"/>
</dbReference>
<organism evidence="2 3">
    <name type="scientific">Arsukibacterium indicum</name>
    <dbReference type="NCBI Taxonomy" id="2848612"/>
    <lineage>
        <taxon>Bacteria</taxon>
        <taxon>Pseudomonadati</taxon>
        <taxon>Pseudomonadota</taxon>
        <taxon>Gammaproteobacteria</taxon>
        <taxon>Chromatiales</taxon>
        <taxon>Chromatiaceae</taxon>
        <taxon>Arsukibacterium</taxon>
    </lineage>
</organism>
<sequence length="429" mass="48462">MMKKNLISIILLALLYAANSLANQVTSDKLAGAWITEVAGFTIEMTLWPDPRNPKKYQGYIYEATHDCLGAINGEVYNNGNTSVIAESSASRLDRKRHGINCAPDFPSGNSLHIHWVGVWSTIDNNILRSTPQTNFSIRARLPRKPGEMRDAERYYVNQQMEAVFKRTDGPTDKFVQTANVSRVGGILRPSTGVFGSGDTTHVIVQAETSGTAESYLAAVVNHDTGTLYQMDANYRRVIVQGAASKETRAHRDLERIAAGKGFATDAEDRAAREWYNNISLIAPVMTAYLLNFDTRYASCLPENAKGLKLSREWVKTTTYEYGFPASHKAWGTETQQWWVKPEHYDTLKRVADFDSTRTGRNVSETFLNLLAQEKDRITVADISRATYQFMQQNPCDSEIVKQFEGNLFRLYESNRKELEKWRLQAGWD</sequence>
<gene>
    <name evidence="2" type="ORF">KQY15_18335</name>
</gene>